<feature type="region of interest" description="Disordered" evidence="2">
    <location>
        <begin position="1"/>
        <end position="88"/>
    </location>
</feature>
<dbReference type="EMBL" id="JAMWBK010000001">
    <property type="protein sequence ID" value="KAJ8909089.1"/>
    <property type="molecule type" value="Genomic_DNA"/>
</dbReference>
<feature type="compositionally biased region" description="Basic residues" evidence="2">
    <location>
        <begin position="59"/>
        <end position="77"/>
    </location>
</feature>
<evidence type="ECO:0000313" key="4">
    <source>
        <dbReference type="EMBL" id="KAJ8909089.1"/>
    </source>
</evidence>
<dbReference type="PANTHER" id="PTHR12048">
    <property type="entry name" value="CCAAT-BINDING FACTOR-RELATED"/>
    <property type="match status" value="1"/>
</dbReference>
<comment type="caution">
    <text evidence="4">The sequence shown here is derived from an EMBL/GenBank/DDBJ whole genome shotgun (WGS) entry which is preliminary data.</text>
</comment>
<feature type="region of interest" description="Disordered" evidence="2">
    <location>
        <begin position="729"/>
        <end position="870"/>
    </location>
</feature>
<protein>
    <recommendedName>
        <fullName evidence="3">CCAAT-binding factor domain-containing protein</fullName>
    </recommendedName>
</protein>
<feature type="compositionally biased region" description="Basic and acidic residues" evidence="2">
    <location>
        <begin position="19"/>
        <end position="44"/>
    </location>
</feature>
<evidence type="ECO:0000256" key="2">
    <source>
        <dbReference type="SAM" id="MobiDB-lite"/>
    </source>
</evidence>
<dbReference type="Pfam" id="PF03914">
    <property type="entry name" value="CBF"/>
    <property type="match status" value="1"/>
</dbReference>
<evidence type="ECO:0000256" key="1">
    <source>
        <dbReference type="ARBA" id="ARBA00007797"/>
    </source>
</evidence>
<comment type="similarity">
    <text evidence="1">Belongs to the CBF/MAK21 family.</text>
</comment>
<feature type="compositionally biased region" description="Basic residues" evidence="2">
    <location>
        <begin position="846"/>
        <end position="859"/>
    </location>
</feature>
<proteinExistence type="inferred from homology"/>
<dbReference type="Proteomes" id="UP001157974">
    <property type="component" value="Unassembled WGS sequence"/>
</dbReference>
<evidence type="ECO:0000313" key="5">
    <source>
        <dbReference type="Proteomes" id="UP001157974"/>
    </source>
</evidence>
<feature type="region of interest" description="Disordered" evidence="2">
    <location>
        <begin position="651"/>
        <end position="674"/>
    </location>
</feature>
<feature type="compositionally biased region" description="Basic and acidic residues" evidence="2">
    <location>
        <begin position="729"/>
        <end position="738"/>
    </location>
</feature>
<keyword evidence="5" id="KW-1185">Reference proteome</keyword>
<feature type="compositionally biased region" description="Basic and acidic residues" evidence="2">
    <location>
        <begin position="832"/>
        <end position="845"/>
    </location>
</feature>
<dbReference type="PANTHER" id="PTHR12048:SF0">
    <property type="entry name" value="CCAAT_ENHANCER-BINDING PROTEIN ZETA"/>
    <property type="match status" value="1"/>
</dbReference>
<feature type="domain" description="CCAAT-binding factor" evidence="3">
    <location>
        <begin position="436"/>
        <end position="611"/>
    </location>
</feature>
<evidence type="ECO:0000259" key="3">
    <source>
        <dbReference type="Pfam" id="PF03914"/>
    </source>
</evidence>
<dbReference type="InterPro" id="IPR005612">
    <property type="entry name" value="CCAAT-binding_factor"/>
</dbReference>
<name>A0AAV8V306_9RHOD</name>
<organism evidence="4 5">
    <name type="scientific">Rhodosorus marinus</name>
    <dbReference type="NCBI Taxonomy" id="101924"/>
    <lineage>
        <taxon>Eukaryota</taxon>
        <taxon>Rhodophyta</taxon>
        <taxon>Stylonematophyceae</taxon>
        <taxon>Stylonematales</taxon>
        <taxon>Stylonemataceae</taxon>
        <taxon>Rhodosorus</taxon>
    </lineage>
</organism>
<reference evidence="4 5" key="1">
    <citation type="journal article" date="2023" name="Nat. Commun.">
        <title>Origin of minicircular mitochondrial genomes in red algae.</title>
        <authorList>
            <person name="Lee Y."/>
            <person name="Cho C.H."/>
            <person name="Lee Y.M."/>
            <person name="Park S.I."/>
            <person name="Yang J.H."/>
            <person name="West J.A."/>
            <person name="Bhattacharya D."/>
            <person name="Yoon H.S."/>
        </authorList>
    </citation>
    <scope>NUCLEOTIDE SEQUENCE [LARGE SCALE GENOMIC DNA]</scope>
    <source>
        <strain evidence="4 5">CCMP1338</strain>
        <tissue evidence="4">Whole cell</tissue>
    </source>
</reference>
<gene>
    <name evidence="4" type="ORF">NDN08_005786</name>
</gene>
<feature type="compositionally biased region" description="Basic and acidic residues" evidence="2">
    <location>
        <begin position="653"/>
        <end position="662"/>
    </location>
</feature>
<dbReference type="AlphaFoldDB" id="A0AAV8V306"/>
<accession>A0AAV8V306</accession>
<feature type="compositionally biased region" description="Basic and acidic residues" evidence="2">
    <location>
        <begin position="748"/>
        <end position="764"/>
    </location>
</feature>
<sequence>MAKSVGTRRSSGGRTTKKKSSDEQKTRAEMKVDMDPEELEHPEISGEFIDPDEFFSKEKKNRRNERRDKGKQKRAQNKKPGAPKATAEDRKLVADEDFVQGRWFECMPEWSQTEDGTVMTTEEEESAKQLLGKAREVYDKRFSEQASRNASFAQGTIQDQISALTLSIQESPVHHLDELLKLLNYCSKKSARVKHLAVLAFQDLLLNDLLPDRPLKSFQSRTGPSTRQGLSNRHLLYAYFESELKKAVSKFVEIVRLESLEGVPHMRTSAIGIAYNVLVDKPEGERLLLGIVVNKIGDPERKVATKAIYSLQKLLERHPAMKSIVLSQVEELVFRKNVKRRTQYYAITFMNQVQFSESDIVLSRSMINTYLTLFNKLTLDADEIDLDVYESKLVASILVGVNRAFPYSNAEVDSLYDTSQFEVLFRVSHARSFRSSTQAFALLQQVAASRESMSDRFHRALYAKLSSPELREAKNPSAFLNIVYKAMKNDTKIPRVQAFAKRLLQVALNSSPGFASGSLSIVSKGVLESRAGTLQSFINLPEAENEIENFVDVETDADKGGQDPNSGKIPMLEDPYDPTSRDPLHCCAEKSSLWELCVLNQHFHPTVKKYAEDLLVKEKSIQSLGNPLLDYSLLAFLDRFVYKKPKRHVSVSLHEKGERSGDSRPLANSPGFRKMAEAGEVAEDDKFYLRYFEDRWSRQPEADDVDLGSEDEDLDEEEEIDRAFEEAMREEHRMAKGSDDDESSLDEDAFKAAMKEYEKNHPDGQDGDNLLTGMPISDPSDDEELSVDKLEEQLEDQDYEEEKTKSKRKKQKMSVFASADDYTEAVDSIMALEREQMSDEEDGRKRTLRPNGKNRKRERTRVSTTFEGEN</sequence>
<dbReference type="InterPro" id="IPR040155">
    <property type="entry name" value="CEBPZ/Mak21-like"/>
</dbReference>
<dbReference type="GO" id="GO:0005634">
    <property type="term" value="C:nucleus"/>
    <property type="evidence" value="ECO:0007669"/>
    <property type="project" value="TreeGrafter"/>
</dbReference>